<reference evidence="4 5" key="1">
    <citation type="submission" date="2018-03" db="EMBL/GenBank/DDBJ databases">
        <title>Genomic Encyclopedia of Archaeal and Bacterial Type Strains, Phase II (KMG-II): from individual species to whole genera.</title>
        <authorList>
            <person name="Goeker M."/>
        </authorList>
    </citation>
    <scope>NUCLEOTIDE SEQUENCE [LARGE SCALE GENOMIC DNA]</scope>
    <source>
        <strain evidence="4 5">DSM 28229</strain>
    </source>
</reference>
<name>A0A315ZDN4_SEDFL</name>
<accession>A0A315ZDN4</accession>
<dbReference type="SMART" id="SM00886">
    <property type="entry name" value="Dabb"/>
    <property type="match status" value="1"/>
</dbReference>
<dbReference type="EMBL" id="QGDO01000001">
    <property type="protein sequence ID" value="PWJ43715.1"/>
    <property type="molecule type" value="Genomic_DNA"/>
</dbReference>
<evidence type="ECO:0000313" key="5">
    <source>
        <dbReference type="Proteomes" id="UP000245535"/>
    </source>
</evidence>
<dbReference type="SUPFAM" id="SSF101908">
    <property type="entry name" value="Putative isomerase YbhE"/>
    <property type="match status" value="1"/>
</dbReference>
<keyword evidence="5" id="KW-1185">Reference proteome</keyword>
<dbReference type="OrthoDB" id="9816070at2"/>
<dbReference type="Proteomes" id="UP000245535">
    <property type="component" value="Unassembled WGS sequence"/>
</dbReference>
<protein>
    <submittedName>
        <fullName evidence="4">Stress responsive alpha/beta barrel protein</fullName>
    </submittedName>
</protein>
<dbReference type="PANTHER" id="PTHR33178:SF10">
    <property type="entry name" value="STRESS-RESPONSE A_B BARREL DOMAIN-CONTAINING PROTEIN"/>
    <property type="match status" value="1"/>
</dbReference>
<sequence>MNSIKSILLVSILFLSSISFAQTTEEATLNRQDFKGTANNTVSVTSYEKGNSHYVYSGGDGGNIDVFSLDQNGALSAISRHELAIGKGPARGLVASQISGTDYLFVGNKGANAVEVFKILENGSLERVFILNDTDETYIGTVITLQVIKMKNAAYLFVGGLEKTPGLSCFKIQSNGSLTHVQSQKDNDKIHTDGIIGMYVHKINGKTYLYTGGFQDNGLSGFRVYESGRFKNITNISDNTTDRFLTGTYPVTGVTLGDNHYVVVGHRHHKYYKRINFIKKKDFVYHGDAVSVFKVNKRGELLPHSTLIDDETTLLSGQTRIEILKTNDEEAIVAVGTRDDESIQLCKLNKEGVLSPLSSLKTGFPIYYGLNALKVKDELLFIAGAVRFDLKQLVSYKVALNSPSTKGKVLRHVVNLKFKADVSQNKIDEAVARFSNLKNQIPEIAHMEWGLNNSTEGHSKGFQYCFTLTFNNAHGREIYLFHKAHLALVQKVGPLLDDVFVMDYWTLNTSLQTP</sequence>
<evidence type="ECO:0000256" key="2">
    <source>
        <dbReference type="SAM" id="SignalP"/>
    </source>
</evidence>
<comment type="caution">
    <text evidence="4">The sequence shown here is derived from an EMBL/GenBank/DDBJ whole genome shotgun (WGS) entry which is preliminary data.</text>
</comment>
<feature type="chain" id="PRO_5016310495" evidence="2">
    <location>
        <begin position="22"/>
        <end position="514"/>
    </location>
</feature>
<dbReference type="InterPro" id="IPR013097">
    <property type="entry name" value="Dabb"/>
</dbReference>
<dbReference type="Gene3D" id="2.130.10.10">
    <property type="entry name" value="YVTN repeat-like/Quinoprotein amine dehydrogenase"/>
    <property type="match status" value="1"/>
</dbReference>
<organism evidence="4 5">
    <name type="scientific">Sediminitomix flava</name>
    <dbReference type="NCBI Taxonomy" id="379075"/>
    <lineage>
        <taxon>Bacteria</taxon>
        <taxon>Pseudomonadati</taxon>
        <taxon>Bacteroidota</taxon>
        <taxon>Cytophagia</taxon>
        <taxon>Cytophagales</taxon>
        <taxon>Flammeovirgaceae</taxon>
        <taxon>Sediminitomix</taxon>
    </lineage>
</organism>
<feature type="domain" description="Stress-response A/B barrel" evidence="3">
    <location>
        <begin position="410"/>
        <end position="504"/>
    </location>
</feature>
<gene>
    <name evidence="4" type="ORF">BC781_10161</name>
</gene>
<dbReference type="AlphaFoldDB" id="A0A315ZDN4"/>
<comment type="subunit">
    <text evidence="1">Homodimer.</text>
</comment>
<dbReference type="PANTHER" id="PTHR33178">
    <property type="match status" value="1"/>
</dbReference>
<feature type="signal peptide" evidence="2">
    <location>
        <begin position="1"/>
        <end position="21"/>
    </location>
</feature>
<evidence type="ECO:0000259" key="3">
    <source>
        <dbReference type="PROSITE" id="PS51502"/>
    </source>
</evidence>
<dbReference type="Gene3D" id="3.30.70.100">
    <property type="match status" value="1"/>
</dbReference>
<dbReference type="RefSeq" id="WP_109615256.1">
    <property type="nucleotide sequence ID" value="NZ_QGDO01000001.1"/>
</dbReference>
<keyword evidence="2" id="KW-0732">Signal</keyword>
<dbReference type="InterPro" id="IPR044662">
    <property type="entry name" value="HS1/DABB1-like"/>
</dbReference>
<dbReference type="SUPFAM" id="SSF54909">
    <property type="entry name" value="Dimeric alpha+beta barrel"/>
    <property type="match status" value="1"/>
</dbReference>
<proteinExistence type="predicted"/>
<evidence type="ECO:0000313" key="4">
    <source>
        <dbReference type="EMBL" id="PWJ43715.1"/>
    </source>
</evidence>
<evidence type="ECO:0000256" key="1">
    <source>
        <dbReference type="ARBA" id="ARBA00011738"/>
    </source>
</evidence>
<dbReference type="Pfam" id="PF07876">
    <property type="entry name" value="Dabb"/>
    <property type="match status" value="1"/>
</dbReference>
<dbReference type="InterPro" id="IPR015943">
    <property type="entry name" value="WD40/YVTN_repeat-like_dom_sf"/>
</dbReference>
<dbReference type="InterPro" id="IPR011008">
    <property type="entry name" value="Dimeric_a/b-barrel"/>
</dbReference>
<dbReference type="PROSITE" id="PS51502">
    <property type="entry name" value="S_R_A_B_BARREL"/>
    <property type="match status" value="1"/>
</dbReference>